<dbReference type="EnsemblMetazoa" id="PPA45767.1">
    <property type="protein sequence ID" value="PPA45767.1"/>
    <property type="gene ID" value="WBGene00284136"/>
</dbReference>
<name>A0A2A6CPR6_PRIPA</name>
<feature type="compositionally biased region" description="Gly residues" evidence="1">
    <location>
        <begin position="362"/>
        <end position="371"/>
    </location>
</feature>
<dbReference type="InterPro" id="IPR001969">
    <property type="entry name" value="Aspartic_peptidase_AS"/>
</dbReference>
<gene>
    <name evidence="2" type="primary">WBGene00284136</name>
</gene>
<dbReference type="PANTHER" id="PTHR34402:SF1">
    <property type="entry name" value="PROTEIN CBG02762"/>
    <property type="match status" value="1"/>
</dbReference>
<evidence type="ECO:0000313" key="3">
    <source>
        <dbReference type="Proteomes" id="UP000005239"/>
    </source>
</evidence>
<organism evidence="2 3">
    <name type="scientific">Pristionchus pacificus</name>
    <name type="common">Parasitic nematode worm</name>
    <dbReference type="NCBI Taxonomy" id="54126"/>
    <lineage>
        <taxon>Eukaryota</taxon>
        <taxon>Metazoa</taxon>
        <taxon>Ecdysozoa</taxon>
        <taxon>Nematoda</taxon>
        <taxon>Chromadorea</taxon>
        <taxon>Rhabditida</taxon>
        <taxon>Rhabditina</taxon>
        <taxon>Diplogasteromorpha</taxon>
        <taxon>Diplogasteroidea</taxon>
        <taxon>Neodiplogasteridae</taxon>
        <taxon>Pristionchus</taxon>
    </lineage>
</organism>
<dbReference type="PROSITE" id="PS00141">
    <property type="entry name" value="ASP_PROTEASE"/>
    <property type="match status" value="1"/>
</dbReference>
<dbReference type="Gene3D" id="1.10.340.70">
    <property type="match status" value="1"/>
</dbReference>
<feature type="region of interest" description="Disordered" evidence="1">
    <location>
        <begin position="173"/>
        <end position="206"/>
    </location>
</feature>
<evidence type="ECO:0000313" key="2">
    <source>
        <dbReference type="EnsemblMetazoa" id="PPA45767.1"/>
    </source>
</evidence>
<dbReference type="GO" id="GO:0006508">
    <property type="term" value="P:proteolysis"/>
    <property type="evidence" value="ECO:0007669"/>
    <property type="project" value="InterPro"/>
</dbReference>
<dbReference type="Gene3D" id="2.40.70.10">
    <property type="entry name" value="Acid Proteases"/>
    <property type="match status" value="1"/>
</dbReference>
<proteinExistence type="predicted"/>
<dbReference type="Pfam" id="PF17921">
    <property type="entry name" value="Integrase_H2C2"/>
    <property type="match status" value="1"/>
</dbReference>
<dbReference type="InterPro" id="IPR041588">
    <property type="entry name" value="Integrase_H2C2"/>
</dbReference>
<feature type="region of interest" description="Disordered" evidence="1">
    <location>
        <begin position="993"/>
        <end position="1017"/>
    </location>
</feature>
<feature type="compositionally biased region" description="Polar residues" evidence="1">
    <location>
        <begin position="997"/>
        <end position="1006"/>
    </location>
</feature>
<dbReference type="Proteomes" id="UP000005239">
    <property type="component" value="Unassembled WGS sequence"/>
</dbReference>
<accession>A0A2A6CPR6</accession>
<protein>
    <submittedName>
        <fullName evidence="2">Integrase_H2C2 domain-containing protein</fullName>
    </submittedName>
</protein>
<feature type="region of interest" description="Disordered" evidence="1">
    <location>
        <begin position="1030"/>
        <end position="1054"/>
    </location>
</feature>
<feature type="compositionally biased region" description="Polar residues" evidence="1">
    <location>
        <begin position="339"/>
        <end position="358"/>
    </location>
</feature>
<dbReference type="GO" id="GO:0004190">
    <property type="term" value="F:aspartic-type endopeptidase activity"/>
    <property type="evidence" value="ECO:0007669"/>
    <property type="project" value="InterPro"/>
</dbReference>
<dbReference type="OrthoDB" id="5874389at2759"/>
<feature type="compositionally biased region" description="Low complexity" evidence="1">
    <location>
        <begin position="182"/>
        <end position="206"/>
    </location>
</feature>
<dbReference type="PANTHER" id="PTHR34402">
    <property type="entry name" value="PROTEIN CBG02762"/>
    <property type="match status" value="1"/>
</dbReference>
<dbReference type="AlphaFoldDB" id="A0A2A6CPR6"/>
<feature type="region of interest" description="Disordered" evidence="1">
    <location>
        <begin position="1"/>
        <end position="30"/>
    </location>
</feature>
<feature type="compositionally biased region" description="Gly residues" evidence="1">
    <location>
        <begin position="1037"/>
        <end position="1047"/>
    </location>
</feature>
<keyword evidence="3" id="KW-1185">Reference proteome</keyword>
<sequence>MAAEQTAIPKSVRDPAAPNNQVEVEEVMDKSQTPLDSIMQEMGSLSTDTSSEINEVDSWLRGLTKLPEEEELTALREARDKVIDQLGRDMLMEFESNDKAWENVEREWIERFEKEKKAKEDMILVMEEIKEITGHKGSIMNMKETTRMLQNKVQFLLHEQERLRQEVQRLANENREQKRQLATTHSKGATKSTASAPSTAAVNSPASKDIEEFVNRGMGHIDQDGRDQYMRDKFVLIIRPRVEYGRILEAYNAGCKTFDELKEVAVEQEYIEYQKRMARKVNMTCTSCGGKGHSARDHYKHQGNENWSRRDNGRDNGGQRVNNFAKPNVARNELKGMNAPNSNGTRNQFSGPSNNRYHGNSGRSGGNGGTAGRAMVNLVSTSVEEKPVNGLTSTGKVRNVTFLGRRLQARMLVEGKYRGATVDSGAEVSLIPARILEGIVANNKDEWWKFREARMEPVDLNIRVSNANDGPMKIIGQVVLSVMRNKKDRVNHIGFFVTDDDQDEIILGVNAFNALEIKFTIGDKEKLMDNENEARVGKRLSVEPGQVTDLEVKGPKSEERILWSSNELIESGACTLDENGITTIPILNNTKRTIMFEEDEIIGEWSHDVIMEQKEVHARVEYIAMETGIMSKKERREEILKFEQKERKEIKVPRAKKKYVNFNDLKVEDEILYIIDSDHKWRIYVPEGLREAVMSDSHEGIGGGHFGAMKMSQTMARIYYWGSMMIDIPKVTPGHPAHLDHICAVCPLKDRMSMRNWIIERRKGCSNQNASLIAETIRVTRAPITPDEAVEALLNSCEHTMSAIAQLDPSIVYEGEPHNVPESLIMGEAIRAVIKSAEEELAKDYMITSNPRFIPYTVSHEVQLAPGATSLTQFPLEQQLTLLEGLHPGRFLLLLEREVSSEQWDAIALAMDNLISKGWKGVICQVPLTANTKKEEYETTDERMELLGIEGDLVVCTHNQNLWQEFVPLAMAFGTDKNILPIFMEWNKKAEQERTNKTPYTSSATKYSRGGGVSGGSGTFYHRRNERGIIHGKNSGIRGGGGGGRGTWDGNRGR</sequence>
<dbReference type="InterPro" id="IPR021109">
    <property type="entry name" value="Peptidase_aspartic_dom_sf"/>
</dbReference>
<feature type="compositionally biased region" description="Basic and acidic residues" evidence="1">
    <location>
        <begin position="294"/>
        <end position="314"/>
    </location>
</feature>
<accession>A0A8R1V4G8</accession>
<reference evidence="3" key="1">
    <citation type="journal article" date="2008" name="Nat. Genet.">
        <title>The Pristionchus pacificus genome provides a unique perspective on nematode lifestyle and parasitism.</title>
        <authorList>
            <person name="Dieterich C."/>
            <person name="Clifton S.W."/>
            <person name="Schuster L.N."/>
            <person name="Chinwalla A."/>
            <person name="Delehaunty K."/>
            <person name="Dinkelacker I."/>
            <person name="Fulton L."/>
            <person name="Fulton R."/>
            <person name="Godfrey J."/>
            <person name="Minx P."/>
            <person name="Mitreva M."/>
            <person name="Roeseler W."/>
            <person name="Tian H."/>
            <person name="Witte H."/>
            <person name="Yang S.P."/>
            <person name="Wilson R.K."/>
            <person name="Sommer R.J."/>
        </authorList>
    </citation>
    <scope>NUCLEOTIDE SEQUENCE [LARGE SCALE GENOMIC DNA]</scope>
    <source>
        <strain evidence="3">PS312</strain>
    </source>
</reference>
<evidence type="ECO:0000256" key="1">
    <source>
        <dbReference type="SAM" id="MobiDB-lite"/>
    </source>
</evidence>
<feature type="region of interest" description="Disordered" evidence="1">
    <location>
        <begin position="287"/>
        <end position="371"/>
    </location>
</feature>
<reference evidence="2" key="2">
    <citation type="submission" date="2022-06" db="UniProtKB">
        <authorList>
            <consortium name="EnsemblMetazoa"/>
        </authorList>
    </citation>
    <scope>IDENTIFICATION</scope>
    <source>
        <strain evidence="2">PS312</strain>
    </source>
</reference>